<protein>
    <recommendedName>
        <fullName evidence="3">Ankyrin repeat protein</fullName>
    </recommendedName>
</protein>
<proteinExistence type="predicted"/>
<evidence type="ECO:0000313" key="1">
    <source>
        <dbReference type="EMBL" id="KAK8875174.1"/>
    </source>
</evidence>
<name>A0ABR2JBU4_9PEZI</name>
<dbReference type="Proteomes" id="UP001390339">
    <property type="component" value="Unassembled WGS sequence"/>
</dbReference>
<dbReference type="EMBL" id="JAPCWZ010000003">
    <property type="protein sequence ID" value="KAK8875174.1"/>
    <property type="molecule type" value="Genomic_DNA"/>
</dbReference>
<gene>
    <name evidence="1" type="ORF">PGQ11_005688</name>
</gene>
<organism evidence="1 2">
    <name type="scientific">Apiospora arundinis</name>
    <dbReference type="NCBI Taxonomy" id="335852"/>
    <lineage>
        <taxon>Eukaryota</taxon>
        <taxon>Fungi</taxon>
        <taxon>Dikarya</taxon>
        <taxon>Ascomycota</taxon>
        <taxon>Pezizomycotina</taxon>
        <taxon>Sordariomycetes</taxon>
        <taxon>Xylariomycetidae</taxon>
        <taxon>Amphisphaeriales</taxon>
        <taxon>Apiosporaceae</taxon>
        <taxon>Apiospora</taxon>
    </lineage>
</organism>
<evidence type="ECO:0008006" key="3">
    <source>
        <dbReference type="Google" id="ProtNLM"/>
    </source>
</evidence>
<keyword evidence="2" id="KW-1185">Reference proteome</keyword>
<comment type="caution">
    <text evidence="1">The sequence shown here is derived from an EMBL/GenBank/DDBJ whole genome shotgun (WGS) entry which is preliminary data.</text>
</comment>
<evidence type="ECO:0000313" key="2">
    <source>
        <dbReference type="Proteomes" id="UP001390339"/>
    </source>
</evidence>
<reference evidence="1 2" key="1">
    <citation type="journal article" date="2024" name="IMA Fungus">
        <title>Apiospora arundinis, a panoply of carbohydrate-active enzymes and secondary metabolites.</title>
        <authorList>
            <person name="Sorensen T."/>
            <person name="Petersen C."/>
            <person name="Muurmann A.T."/>
            <person name="Christiansen J.V."/>
            <person name="Brundto M.L."/>
            <person name="Overgaard C.K."/>
            <person name="Boysen A.T."/>
            <person name="Wollenberg R.D."/>
            <person name="Larsen T.O."/>
            <person name="Sorensen J.L."/>
            <person name="Nielsen K.L."/>
            <person name="Sondergaard T.E."/>
        </authorList>
    </citation>
    <scope>NUCLEOTIDE SEQUENCE [LARGE SCALE GENOMIC DNA]</scope>
    <source>
        <strain evidence="1 2">AAU 773</strain>
    </source>
</reference>
<sequence>MPVIAGDFSRVAHVIKRYPNAIREENIIKQTPLHFAANKPQMLSVLLPAADIPTLNMKDITGLTPLEQIWKKCQVLCGKHSGNYVCGPSCHCLQGSDLILEAALKIPQCVLLSNMLALFSYAPDNHCKDKALNDYAKYIRECSDYLRVETTQVLMELGVKPSTMELTPLPGGYETMLLATIKDFDDGNPSLINRWKVFHSLYHWVDSEIKMAEALFQQGFTQVDAFVDGGLTPLAATRDCHYAQWLVDHGAYPNRRLYRLSESAGADTRIGVVSSHYAAFWLGYKKGHSSKLFEIFPSYFQCLLSTAITDQCYCACSDTGCTQFVYFLKGVWRFNRNWDCDRHGRCMAWIGTRISDHNHMAAIRFLTFGKLDLNHTCCDPMMFCINGKSWKAFKGDIDGIQEEERAMLRKLELLVEEFENEFRRVFSGGPIATPSALTSMAKDLGGYESDGDSASSGSWETISTEAESEDEVVCPYHHFWEHYWAERMREVLEEMNAVKMSAEEKRATEEIGVVWEDNTLVSSEVL</sequence>
<accession>A0ABR2JBU4</accession>